<dbReference type="RefSeq" id="WP_191321188.1">
    <property type="nucleotide sequence ID" value="NZ_BNCG01000049.1"/>
</dbReference>
<reference evidence="2" key="1">
    <citation type="journal article" date="2019" name="Int. J. Syst. Evol. Microbiol.">
        <title>The Global Catalogue of Microorganisms (GCM) 10K type strain sequencing project: providing services to taxonomists for standard genome sequencing and annotation.</title>
        <authorList>
            <consortium name="The Broad Institute Genomics Platform"/>
            <consortium name="The Broad Institute Genome Sequencing Center for Infectious Disease"/>
            <person name="Wu L."/>
            <person name="Ma J."/>
        </authorList>
    </citation>
    <scope>NUCLEOTIDE SEQUENCE [LARGE SCALE GENOMIC DNA]</scope>
    <source>
        <strain evidence="2">KCTC 42282</strain>
    </source>
</reference>
<evidence type="ECO:0000313" key="2">
    <source>
        <dbReference type="Proteomes" id="UP001595704"/>
    </source>
</evidence>
<protein>
    <submittedName>
        <fullName evidence="1">Uncharacterized protein</fullName>
    </submittedName>
</protein>
<accession>A0ABV7UC10</accession>
<name>A0ABV7UC10_9HYPH</name>
<evidence type="ECO:0000313" key="1">
    <source>
        <dbReference type="EMBL" id="MFC3636048.1"/>
    </source>
</evidence>
<sequence>MNVASDNNLAATLAAQLTRDAALGQPAHSHHDVGDILEALIGAVRDSERERCARIAESQSTDTVTSELVQRRIAASIRASNAEGQITLSNKLTPFLNDMHPTSNADGAPSVAAGTMSISNASPPSLPASTDLAGQLLIHVAEPLFAIIDRLGRHRATIQVNDQSDVARIAATLLTYAETQPNNQLRIYMNPALTPNTGETPTGDLQWTEGTDFQLAQRSGHAYEITESADGYCLTYNGNALSQSTSDTVLKAEAEVHMRCQLAYPSARGQRQPEFHDLRDTDTMIDRQRALNIARTVGATPEQAAAMASQLEDAFAAVRNEERENCASMIESHMLCGEDGEVLLPRKKNPGNKLGLAYASAIRRGIIPVCPDPGA</sequence>
<proteinExistence type="predicted"/>
<comment type="caution">
    <text evidence="1">The sequence shown here is derived from an EMBL/GenBank/DDBJ whole genome shotgun (WGS) entry which is preliminary data.</text>
</comment>
<keyword evidence="2" id="KW-1185">Reference proteome</keyword>
<dbReference type="EMBL" id="JBHRYC010000018">
    <property type="protein sequence ID" value="MFC3636048.1"/>
    <property type="molecule type" value="Genomic_DNA"/>
</dbReference>
<organism evidence="1 2">
    <name type="scientific">Camelimonas fluminis</name>
    <dbReference type="NCBI Taxonomy" id="1576911"/>
    <lineage>
        <taxon>Bacteria</taxon>
        <taxon>Pseudomonadati</taxon>
        <taxon>Pseudomonadota</taxon>
        <taxon>Alphaproteobacteria</taxon>
        <taxon>Hyphomicrobiales</taxon>
        <taxon>Chelatococcaceae</taxon>
        <taxon>Camelimonas</taxon>
    </lineage>
</organism>
<dbReference type="Proteomes" id="UP001595704">
    <property type="component" value="Unassembled WGS sequence"/>
</dbReference>
<gene>
    <name evidence="1" type="ORF">ACFONL_01415</name>
</gene>